<evidence type="ECO:0000313" key="4">
    <source>
        <dbReference type="Proteomes" id="UP001390339"/>
    </source>
</evidence>
<gene>
    <name evidence="3" type="ORF">PGQ11_010852</name>
</gene>
<keyword evidence="4" id="KW-1185">Reference proteome</keyword>
<proteinExistence type="predicted"/>
<feature type="compositionally biased region" description="Basic residues" evidence="1">
    <location>
        <begin position="192"/>
        <end position="205"/>
    </location>
</feature>
<protein>
    <recommendedName>
        <fullName evidence="2">DUF2293 domain-containing protein</fullName>
    </recommendedName>
</protein>
<dbReference type="PANTHER" id="PTHR38113:SF2">
    <property type="entry name" value="DUF2293 DOMAIN-CONTAINING PROTEIN"/>
    <property type="match status" value="1"/>
</dbReference>
<name>A0ABR2IAU2_9PEZI</name>
<evidence type="ECO:0000313" key="3">
    <source>
        <dbReference type="EMBL" id="KAK8860118.1"/>
    </source>
</evidence>
<evidence type="ECO:0000259" key="2">
    <source>
        <dbReference type="Pfam" id="PF10056"/>
    </source>
</evidence>
<dbReference type="EMBL" id="JAPCWZ010000006">
    <property type="protein sequence ID" value="KAK8860118.1"/>
    <property type="molecule type" value="Genomic_DNA"/>
</dbReference>
<organism evidence="3 4">
    <name type="scientific">Apiospora arundinis</name>
    <dbReference type="NCBI Taxonomy" id="335852"/>
    <lineage>
        <taxon>Eukaryota</taxon>
        <taxon>Fungi</taxon>
        <taxon>Dikarya</taxon>
        <taxon>Ascomycota</taxon>
        <taxon>Pezizomycotina</taxon>
        <taxon>Sordariomycetes</taxon>
        <taxon>Xylariomycetidae</taxon>
        <taxon>Amphisphaeriales</taxon>
        <taxon>Apiosporaceae</taxon>
        <taxon>Apiospora</taxon>
    </lineage>
</organism>
<feature type="compositionally biased region" description="Acidic residues" evidence="1">
    <location>
        <begin position="308"/>
        <end position="318"/>
    </location>
</feature>
<dbReference type="PANTHER" id="PTHR38113">
    <property type="match status" value="1"/>
</dbReference>
<accession>A0ABR2IAU2</accession>
<dbReference type="Proteomes" id="UP001390339">
    <property type="component" value="Unassembled WGS sequence"/>
</dbReference>
<dbReference type="InterPro" id="IPR018744">
    <property type="entry name" value="DUF2293"/>
</dbReference>
<comment type="caution">
    <text evidence="3">The sequence shown here is derived from an EMBL/GenBank/DDBJ whole genome shotgun (WGS) entry which is preliminary data.</text>
</comment>
<feature type="compositionally biased region" description="Basic and acidic residues" evidence="1">
    <location>
        <begin position="206"/>
        <end position="222"/>
    </location>
</feature>
<feature type="region of interest" description="Disordered" evidence="1">
    <location>
        <begin position="187"/>
        <end position="318"/>
    </location>
</feature>
<feature type="domain" description="DUF2293" evidence="2">
    <location>
        <begin position="99"/>
        <end position="184"/>
    </location>
</feature>
<sequence>MSPYIPNHEPVVKISTPLPKGYVFVPKGNVYITGNCRRLTLAAGEKIYAVINQKRQSVGIRVPASVHSQVLEDERDTRADRASIVQKRDATLEKQFRDAIVQQFPQMPASTIPLVVKRAMLKGSRRVGRTGKLDIETKALLAVRAHIRHTHTNYDDMLRKKTHSKGKARDEVLDKIDELVKSWGGKVDEKRRARSQKNKKKKKDRKPKENGKEKEKSQDGGKKTKREAKSAAAKQGPGGKEGVSGQKKHRMAKDMTPMKMKKIQVRLARQDGSTTKPQIGKSLRHYSLDSDDDMVDESDEFEWRDSDSDSDSEWTPDN</sequence>
<feature type="compositionally biased region" description="Acidic residues" evidence="1">
    <location>
        <begin position="289"/>
        <end position="300"/>
    </location>
</feature>
<evidence type="ECO:0000256" key="1">
    <source>
        <dbReference type="SAM" id="MobiDB-lite"/>
    </source>
</evidence>
<dbReference type="Pfam" id="PF10056">
    <property type="entry name" value="DUF2293"/>
    <property type="match status" value="1"/>
</dbReference>
<reference evidence="3 4" key="1">
    <citation type="journal article" date="2024" name="IMA Fungus">
        <title>Apiospora arundinis, a panoply of carbohydrate-active enzymes and secondary metabolites.</title>
        <authorList>
            <person name="Sorensen T."/>
            <person name="Petersen C."/>
            <person name="Muurmann A.T."/>
            <person name="Christiansen J.V."/>
            <person name="Brundto M.L."/>
            <person name="Overgaard C.K."/>
            <person name="Boysen A.T."/>
            <person name="Wollenberg R.D."/>
            <person name="Larsen T.O."/>
            <person name="Sorensen J.L."/>
            <person name="Nielsen K.L."/>
            <person name="Sondergaard T.E."/>
        </authorList>
    </citation>
    <scope>NUCLEOTIDE SEQUENCE [LARGE SCALE GENOMIC DNA]</scope>
    <source>
        <strain evidence="3 4">AAU 773</strain>
    </source>
</reference>